<dbReference type="PRINTS" id="PR00080">
    <property type="entry name" value="SDRFAMILY"/>
</dbReference>
<name>A0ABU4VLF8_9ACTN</name>
<dbReference type="Pfam" id="PF00106">
    <property type="entry name" value="adh_short"/>
    <property type="match status" value="2"/>
</dbReference>
<protein>
    <submittedName>
        <fullName evidence="4">SDR family NAD(P)-dependent oxidoreductase</fullName>
    </submittedName>
</protein>
<evidence type="ECO:0000313" key="5">
    <source>
        <dbReference type="Proteomes" id="UP001277761"/>
    </source>
</evidence>
<dbReference type="PRINTS" id="PR00081">
    <property type="entry name" value="GDHRDH"/>
</dbReference>
<dbReference type="InterPro" id="IPR036291">
    <property type="entry name" value="NAD(P)-bd_dom_sf"/>
</dbReference>
<proteinExistence type="inferred from homology"/>
<dbReference type="Gene3D" id="3.40.50.720">
    <property type="entry name" value="NAD(P)-binding Rossmann-like Domain"/>
    <property type="match status" value="1"/>
</dbReference>
<reference evidence="4 5" key="1">
    <citation type="submission" date="2023-11" db="EMBL/GenBank/DDBJ databases">
        <authorList>
            <person name="Xu M."/>
            <person name="Jiang T."/>
        </authorList>
    </citation>
    <scope>NUCLEOTIDE SEQUENCE [LARGE SCALE GENOMIC DNA]</scope>
    <source>
        <strain evidence="4 5">SD</strain>
    </source>
</reference>
<dbReference type="PANTHER" id="PTHR44196">
    <property type="entry name" value="DEHYDROGENASE/REDUCTASE SDR FAMILY MEMBER 7B"/>
    <property type="match status" value="1"/>
</dbReference>
<dbReference type="PANTHER" id="PTHR44196:SF1">
    <property type="entry name" value="DEHYDROGENASE_REDUCTASE SDR FAMILY MEMBER 7B"/>
    <property type="match status" value="1"/>
</dbReference>
<evidence type="ECO:0000256" key="1">
    <source>
        <dbReference type="ARBA" id="ARBA00006484"/>
    </source>
</evidence>
<sequence length="313" mass="32418">MSRRVLVTGGASGLGLAIAQRLAAAGDRVLVTDRDPGALELAVKTVAAGATGPDGGLGVALTGGAVVGASAPEGPIHGLALDVTVDADWEAARAWCVEHWDGLDVLVNNAGVATGGRITHQPIEDWQWVVDINLLGVVRGCRTFTPLMQAQGHGQLVNIASLAGIVNPPANASYNVVKAGVISLSETLRLELEPDGIAVTVVCPSFFRTGLTASFRTGDPGMRALMGKLVDGSPVAPEAIAAQVVRGIDDRRFLVLTDRDGRTSAFVKHWLPPLFRRVARQRTATLLSRLAQADRKAAAGDAVPAGARGEDGA</sequence>
<organism evidence="4 5">
    <name type="scientific">Patulibacter brassicae</name>
    <dbReference type="NCBI Taxonomy" id="1705717"/>
    <lineage>
        <taxon>Bacteria</taxon>
        <taxon>Bacillati</taxon>
        <taxon>Actinomycetota</taxon>
        <taxon>Thermoleophilia</taxon>
        <taxon>Solirubrobacterales</taxon>
        <taxon>Patulibacteraceae</taxon>
        <taxon>Patulibacter</taxon>
    </lineage>
</organism>
<evidence type="ECO:0000256" key="3">
    <source>
        <dbReference type="RuleBase" id="RU000363"/>
    </source>
</evidence>
<comment type="caution">
    <text evidence="4">The sequence shown here is derived from an EMBL/GenBank/DDBJ whole genome shotgun (WGS) entry which is preliminary data.</text>
</comment>
<accession>A0ABU4VLF8</accession>
<keyword evidence="2" id="KW-0560">Oxidoreductase</keyword>
<keyword evidence="5" id="KW-1185">Reference proteome</keyword>
<dbReference type="Proteomes" id="UP001277761">
    <property type="component" value="Unassembled WGS sequence"/>
</dbReference>
<gene>
    <name evidence="4" type="ORF">SK069_08410</name>
</gene>
<evidence type="ECO:0000256" key="2">
    <source>
        <dbReference type="ARBA" id="ARBA00023002"/>
    </source>
</evidence>
<dbReference type="CDD" id="cd05233">
    <property type="entry name" value="SDR_c"/>
    <property type="match status" value="1"/>
</dbReference>
<evidence type="ECO:0000313" key="4">
    <source>
        <dbReference type="EMBL" id="MDX8151610.1"/>
    </source>
</evidence>
<dbReference type="RefSeq" id="WP_319953764.1">
    <property type="nucleotide sequence ID" value="NZ_JAXAVX010000003.1"/>
</dbReference>
<comment type="similarity">
    <text evidence="1 3">Belongs to the short-chain dehydrogenases/reductases (SDR) family.</text>
</comment>
<dbReference type="InterPro" id="IPR002347">
    <property type="entry name" value="SDR_fam"/>
</dbReference>
<dbReference type="EMBL" id="JAXAVX010000003">
    <property type="protein sequence ID" value="MDX8151610.1"/>
    <property type="molecule type" value="Genomic_DNA"/>
</dbReference>
<dbReference type="SUPFAM" id="SSF51735">
    <property type="entry name" value="NAD(P)-binding Rossmann-fold domains"/>
    <property type="match status" value="1"/>
</dbReference>